<dbReference type="EMBL" id="CP005986">
    <property type="protein sequence ID" value="AIA56161.1"/>
    <property type="molecule type" value="Genomic_DNA"/>
</dbReference>
<gene>
    <name evidence="2" type="ORF">Acaty_c2314</name>
</gene>
<evidence type="ECO:0000256" key="1">
    <source>
        <dbReference type="SAM" id="MobiDB-lite"/>
    </source>
</evidence>
<dbReference type="Proteomes" id="UP000005522">
    <property type="component" value="Chromosome"/>
</dbReference>
<sequence length="63" mass="6624">MERSRRGGGPSALRRWGLGPGGVTFPPTSTCGAHERRRVPWVRQVGLYVALQVLGASPPGGVA</sequence>
<evidence type="ECO:0000313" key="2">
    <source>
        <dbReference type="EMBL" id="AIA56161.1"/>
    </source>
</evidence>
<dbReference type="KEGG" id="acz:Acaty_c2314"/>
<feature type="region of interest" description="Disordered" evidence="1">
    <location>
        <begin position="1"/>
        <end position="32"/>
    </location>
</feature>
<dbReference type="AlphaFoldDB" id="A0A060A1Q9"/>
<accession>A0A060A1Q9</accession>
<reference evidence="2 3" key="1">
    <citation type="journal article" date="2009" name="J. Bacteriol.">
        <title>Draft genome sequence of the extremely acidophilic bacterium Acidithiobacillus caldus ATCC 51756 reveals metabolic versatility in the genus Acidithiobacillus.</title>
        <authorList>
            <person name="Valdes J."/>
            <person name="Quatrini R."/>
            <person name="Hallberg K."/>
            <person name="Dopson M."/>
            <person name="Valenzuela P.D."/>
            <person name="Holmes D.S."/>
        </authorList>
    </citation>
    <scope>NUCLEOTIDE SEQUENCE [LARGE SCALE GENOMIC DNA]</scope>
    <source>
        <strain evidence="3">ATCC 51756 / DSM 8584 / KU</strain>
    </source>
</reference>
<proteinExistence type="predicted"/>
<name>A0A060A1Q9_ACICK</name>
<protein>
    <submittedName>
        <fullName evidence="2">Uncharacterized protein</fullName>
    </submittedName>
</protein>
<evidence type="ECO:0000313" key="3">
    <source>
        <dbReference type="Proteomes" id="UP000005522"/>
    </source>
</evidence>
<dbReference type="HOGENOM" id="CLU_2875401_0_0_6"/>
<organism evidence="2 3">
    <name type="scientific">Acidithiobacillus caldus (strain ATCC 51756 / DSM 8584 / KU)</name>
    <dbReference type="NCBI Taxonomy" id="637389"/>
    <lineage>
        <taxon>Bacteria</taxon>
        <taxon>Pseudomonadati</taxon>
        <taxon>Pseudomonadota</taxon>
        <taxon>Acidithiobacillia</taxon>
        <taxon>Acidithiobacillales</taxon>
        <taxon>Acidithiobacillaceae</taxon>
        <taxon>Acidithiobacillus</taxon>
    </lineage>
</organism>